<evidence type="ECO:0000313" key="3">
    <source>
        <dbReference type="Proteomes" id="UP001166674"/>
    </source>
</evidence>
<sequence length="59" mass="6951">MLSPVNTKQIHLMNCMEDYLASINSLPLYLKRNVSVMQDIKAKCQEILKEQREQDEKLK</sequence>
<name>A0AA41NAZ3_SCICA</name>
<protein>
    <submittedName>
        <fullName evidence="2">Inhibitor of growth protein 1</fullName>
    </submittedName>
</protein>
<keyword evidence="3" id="KW-1185">Reference proteome</keyword>
<dbReference type="AlphaFoldDB" id="A0AA41NAZ3"/>
<dbReference type="EMBL" id="JAATJV010409253">
    <property type="protein sequence ID" value="MBZ3886539.1"/>
    <property type="molecule type" value="Genomic_DNA"/>
</dbReference>
<proteinExistence type="predicted"/>
<gene>
    <name evidence="2" type="ORF">SUZIE_188455</name>
</gene>
<evidence type="ECO:0000313" key="2">
    <source>
        <dbReference type="EMBL" id="MBZ3886539.1"/>
    </source>
</evidence>
<reference evidence="2" key="1">
    <citation type="submission" date="2020-03" db="EMBL/GenBank/DDBJ databases">
        <title>Studies in the Genomics of Life Span.</title>
        <authorList>
            <person name="Glass D."/>
        </authorList>
    </citation>
    <scope>NUCLEOTIDE SEQUENCE</scope>
    <source>
        <strain evidence="2">SUZIE</strain>
        <tissue evidence="2">Muscle</tissue>
    </source>
</reference>
<comment type="caution">
    <text evidence="2">The sequence shown here is derived from an EMBL/GenBank/DDBJ whole genome shotgun (WGS) entry which is preliminary data.</text>
</comment>
<dbReference type="InterPro" id="IPR024610">
    <property type="entry name" value="ING_N_histone-binding"/>
</dbReference>
<dbReference type="Proteomes" id="UP001166674">
    <property type="component" value="Unassembled WGS sequence"/>
</dbReference>
<organism evidence="2 3">
    <name type="scientific">Sciurus carolinensis</name>
    <name type="common">Eastern gray squirrel</name>
    <dbReference type="NCBI Taxonomy" id="30640"/>
    <lineage>
        <taxon>Eukaryota</taxon>
        <taxon>Metazoa</taxon>
        <taxon>Chordata</taxon>
        <taxon>Craniata</taxon>
        <taxon>Vertebrata</taxon>
        <taxon>Euteleostomi</taxon>
        <taxon>Mammalia</taxon>
        <taxon>Eutheria</taxon>
        <taxon>Euarchontoglires</taxon>
        <taxon>Glires</taxon>
        <taxon>Rodentia</taxon>
        <taxon>Sciuromorpha</taxon>
        <taxon>Sciuridae</taxon>
        <taxon>Sciurinae</taxon>
        <taxon>Sciurini</taxon>
        <taxon>Sciurus</taxon>
    </lineage>
</organism>
<feature type="domain" description="Inhibitor of growth protein N-terminal histone-binding" evidence="1">
    <location>
        <begin position="16"/>
        <end position="57"/>
    </location>
</feature>
<accession>A0AA41NAZ3</accession>
<dbReference type="Gene3D" id="6.10.140.1740">
    <property type="match status" value="1"/>
</dbReference>
<evidence type="ECO:0000259" key="1">
    <source>
        <dbReference type="Pfam" id="PF12998"/>
    </source>
</evidence>
<dbReference type="Pfam" id="PF12998">
    <property type="entry name" value="ING"/>
    <property type="match status" value="1"/>
</dbReference>